<evidence type="ECO:0000256" key="1">
    <source>
        <dbReference type="ARBA" id="ARBA00004613"/>
    </source>
</evidence>
<keyword evidence="8 11" id="KW-1015">Disulfide bond</keyword>
<feature type="chain" id="PRO_5007800584" description="cutinase" evidence="12">
    <location>
        <begin position="17"/>
        <end position="213"/>
    </location>
</feature>
<protein>
    <recommendedName>
        <fullName evidence="3">cutinase</fullName>
        <ecNumber evidence="3">3.1.1.74</ecNumber>
    </recommendedName>
</protein>
<feature type="active site" evidence="10">
    <location>
        <position position="181"/>
    </location>
</feature>
<dbReference type="InterPro" id="IPR011150">
    <property type="entry name" value="Cutinase_monf"/>
</dbReference>
<comment type="similarity">
    <text evidence="2">Belongs to the cutinase family.</text>
</comment>
<evidence type="ECO:0000256" key="2">
    <source>
        <dbReference type="ARBA" id="ARBA00007534"/>
    </source>
</evidence>
<dbReference type="InterPro" id="IPR000675">
    <property type="entry name" value="Cutinase/axe"/>
</dbReference>
<evidence type="ECO:0000256" key="4">
    <source>
        <dbReference type="ARBA" id="ARBA00022487"/>
    </source>
</evidence>
<dbReference type="GO" id="GO:0017000">
    <property type="term" value="P:antibiotic biosynthetic process"/>
    <property type="evidence" value="ECO:0007669"/>
    <property type="project" value="UniProtKB-ARBA"/>
</dbReference>
<keyword evidence="14" id="KW-1185">Reference proteome</keyword>
<name>A0A135LI33_PENPA</name>
<dbReference type="OrthoDB" id="3225429at2759"/>
<dbReference type="GO" id="GO:0016052">
    <property type="term" value="P:carbohydrate catabolic process"/>
    <property type="evidence" value="ECO:0007669"/>
    <property type="project" value="TreeGrafter"/>
</dbReference>
<dbReference type="Proteomes" id="UP000070168">
    <property type="component" value="Unassembled WGS sequence"/>
</dbReference>
<keyword evidence="6 12" id="KW-0732">Signal</keyword>
<keyword evidence="5" id="KW-0964">Secreted</keyword>
<evidence type="ECO:0000256" key="11">
    <source>
        <dbReference type="PIRSR" id="PIRSR611150-2"/>
    </source>
</evidence>
<evidence type="ECO:0000256" key="12">
    <source>
        <dbReference type="SAM" id="SignalP"/>
    </source>
</evidence>
<dbReference type="GeneID" id="63705506"/>
<dbReference type="AlphaFoldDB" id="A0A135LI33"/>
<dbReference type="PROSITE" id="PS00931">
    <property type="entry name" value="CUTINASE_2"/>
    <property type="match status" value="1"/>
</dbReference>
<dbReference type="GO" id="GO:0050525">
    <property type="term" value="F:cutinase activity"/>
    <property type="evidence" value="ECO:0007669"/>
    <property type="project" value="UniProtKB-EC"/>
</dbReference>
<evidence type="ECO:0000256" key="6">
    <source>
        <dbReference type="ARBA" id="ARBA00022729"/>
    </source>
</evidence>
<dbReference type="EC" id="3.1.1.74" evidence="3"/>
<dbReference type="Gene3D" id="3.40.50.1820">
    <property type="entry name" value="alpha/beta hydrolase"/>
    <property type="match status" value="1"/>
</dbReference>
<feature type="signal peptide" evidence="12">
    <location>
        <begin position="1"/>
        <end position="16"/>
    </location>
</feature>
<feature type="active site" description="Nucleophile" evidence="10">
    <location>
        <position position="126"/>
    </location>
</feature>
<feature type="active site" description="Proton donor/acceptor" evidence="10">
    <location>
        <position position="194"/>
    </location>
</feature>
<evidence type="ECO:0000313" key="14">
    <source>
        <dbReference type="Proteomes" id="UP000070168"/>
    </source>
</evidence>
<evidence type="ECO:0000256" key="9">
    <source>
        <dbReference type="ARBA" id="ARBA00034045"/>
    </source>
</evidence>
<dbReference type="PANTHER" id="PTHR48250">
    <property type="entry name" value="CUTINASE 2-RELATED"/>
    <property type="match status" value="1"/>
</dbReference>
<comment type="subcellular location">
    <subcellularLocation>
        <location evidence="1">Secreted</location>
    </subcellularLocation>
</comment>
<accession>A0A135LI33</accession>
<comment type="caution">
    <text evidence="13">The sequence shown here is derived from an EMBL/GenBank/DDBJ whole genome shotgun (WGS) entry which is preliminary data.</text>
</comment>
<evidence type="ECO:0000256" key="5">
    <source>
        <dbReference type="ARBA" id="ARBA00022525"/>
    </source>
</evidence>
<sequence>MKFSLLALALASAAFASPMDIDARALSGGNELRDGDCKDITFIFARASTETGLMGNSVGPAVCNDLKTSKPGKVACQGVGPKYTADLPSNALPDNTSPAAIAEAQGLFEEAVKKCPDTQILAGGYSQGTAVMAGSIKKLSSDVQDKIKGVVLFGYTRNAQENGQIQGFDQDKTKVYCAVGDMVCHGTLTITSAHFTYVSDAGDATKWLVSKLD</sequence>
<evidence type="ECO:0000256" key="7">
    <source>
        <dbReference type="ARBA" id="ARBA00022801"/>
    </source>
</evidence>
<evidence type="ECO:0000256" key="10">
    <source>
        <dbReference type="PIRSR" id="PIRSR611150-1"/>
    </source>
</evidence>
<feature type="disulfide bond" evidence="11">
    <location>
        <begin position="37"/>
        <end position="115"/>
    </location>
</feature>
<keyword evidence="4" id="KW-0719">Serine esterase</keyword>
<reference evidence="13 14" key="1">
    <citation type="journal article" date="2016" name="BMC Genomics">
        <title>Genome sequencing and secondary metabolism of the postharvest pathogen Penicillium griseofulvum.</title>
        <authorList>
            <person name="Banani H."/>
            <person name="Marcet-Houben M."/>
            <person name="Ballester A.R."/>
            <person name="Abbruscato P."/>
            <person name="Gonzalez-Candelas L."/>
            <person name="Gabaldon T."/>
            <person name="Spadaro D."/>
        </authorList>
    </citation>
    <scope>NUCLEOTIDE SEQUENCE [LARGE SCALE GENOMIC DNA]</scope>
    <source>
        <strain evidence="13 14">PG3</strain>
    </source>
</reference>
<gene>
    <name evidence="13" type="ORF">PGRI_024930</name>
</gene>
<dbReference type="Pfam" id="PF01083">
    <property type="entry name" value="Cutinase"/>
    <property type="match status" value="1"/>
</dbReference>
<comment type="catalytic activity">
    <reaction evidence="9">
        <text>cutin + H2O = cutin monomers.</text>
        <dbReference type="EC" id="3.1.1.74"/>
    </reaction>
</comment>
<dbReference type="InterPro" id="IPR043579">
    <property type="entry name" value="CUTINASE_2"/>
</dbReference>
<dbReference type="SMART" id="SM01110">
    <property type="entry name" value="Cutinase"/>
    <property type="match status" value="1"/>
</dbReference>
<keyword evidence="7" id="KW-0378">Hydrolase</keyword>
<dbReference type="RefSeq" id="XP_040647159.1">
    <property type="nucleotide sequence ID" value="XM_040790206.1"/>
</dbReference>
<evidence type="ECO:0000256" key="3">
    <source>
        <dbReference type="ARBA" id="ARBA00013095"/>
    </source>
</evidence>
<dbReference type="PANTHER" id="PTHR48250:SF3">
    <property type="entry name" value="CUTINASE 1-RELATED"/>
    <property type="match status" value="1"/>
</dbReference>
<feature type="disulfide bond" evidence="11">
    <location>
        <begin position="177"/>
        <end position="184"/>
    </location>
</feature>
<dbReference type="FunFam" id="3.40.50.1820:FF:000235">
    <property type="entry name" value="Cutinase 1"/>
    <property type="match status" value="1"/>
</dbReference>
<evidence type="ECO:0000256" key="8">
    <source>
        <dbReference type="ARBA" id="ARBA00023157"/>
    </source>
</evidence>
<proteinExistence type="inferred from homology"/>
<evidence type="ECO:0000313" key="13">
    <source>
        <dbReference type="EMBL" id="KXG48623.1"/>
    </source>
</evidence>
<organism evidence="13 14">
    <name type="scientific">Penicillium patulum</name>
    <name type="common">Penicillium griseofulvum</name>
    <dbReference type="NCBI Taxonomy" id="5078"/>
    <lineage>
        <taxon>Eukaryota</taxon>
        <taxon>Fungi</taxon>
        <taxon>Dikarya</taxon>
        <taxon>Ascomycota</taxon>
        <taxon>Pezizomycotina</taxon>
        <taxon>Eurotiomycetes</taxon>
        <taxon>Eurotiomycetidae</taxon>
        <taxon>Eurotiales</taxon>
        <taxon>Aspergillaceae</taxon>
        <taxon>Penicillium</taxon>
    </lineage>
</organism>
<dbReference type="GO" id="GO:0005576">
    <property type="term" value="C:extracellular region"/>
    <property type="evidence" value="ECO:0007669"/>
    <property type="project" value="UniProtKB-SubCell"/>
</dbReference>
<dbReference type="GO" id="GO:0072330">
    <property type="term" value="P:monocarboxylic acid biosynthetic process"/>
    <property type="evidence" value="ECO:0007669"/>
    <property type="project" value="UniProtKB-ARBA"/>
</dbReference>
<dbReference type="InterPro" id="IPR029058">
    <property type="entry name" value="AB_hydrolase_fold"/>
</dbReference>
<dbReference type="OMA" id="ACKPITF"/>
<dbReference type="PRINTS" id="PR00129">
    <property type="entry name" value="CUTINASE"/>
</dbReference>
<dbReference type="SUPFAM" id="SSF53474">
    <property type="entry name" value="alpha/beta-Hydrolases"/>
    <property type="match status" value="1"/>
</dbReference>
<dbReference type="EMBL" id="LHQR01000065">
    <property type="protein sequence ID" value="KXG48623.1"/>
    <property type="molecule type" value="Genomic_DNA"/>
</dbReference>